<proteinExistence type="predicted"/>
<dbReference type="FunFam" id="2.80.10.50:FF:000008">
    <property type="entry name" value="Fascin"/>
    <property type="match status" value="1"/>
</dbReference>
<comment type="subcellular location">
    <subcellularLocation>
        <location evidence="1">Cytoplasm</location>
    </subcellularLocation>
</comment>
<evidence type="ECO:0000256" key="2">
    <source>
        <dbReference type="ARBA" id="ARBA00022490"/>
    </source>
</evidence>
<dbReference type="CDD" id="cd23336">
    <property type="entry name" value="beta-trefoil_FSCN_rpt3"/>
    <property type="match status" value="1"/>
</dbReference>
<dbReference type="Proteomes" id="UP000015104">
    <property type="component" value="Unassembled WGS sequence"/>
</dbReference>
<dbReference type="Pfam" id="PF06268">
    <property type="entry name" value="Fascin"/>
    <property type="match status" value="2"/>
</dbReference>
<sequence>MTCCVAKQPQSRAELWHVHLVPARGATMFALKSVGRKRYARTQAVESSQNGTNNKPSEPVEEQVQVDATTPWGSETLFQFKYYESGRYALLTSTCKYLTSEGNCIEFKGISSTNGSNGSNGVAAKIAGFTNGSSPAASNTSALPPAECLFTIEYHGGFIAFRDINGRYLAGTGRSSVLRTRSNNVSRDELFTFEEAPIQIALRAGFNNKWVSVKQGVDLSANQNEITTQFETFQLQYDKGNDTWHILTKDGNYWALGAASTIQASSRDEKSGLHFKLKWNDDGTCSILLSSDPGASEDDMKWICNRKSGQLCIGTSDPVKFYLMFRNRTSLNLRSISASGFIGLKGPGSGKLESSKTSPDSIKVEYCSAEGVGDSDDDAPFSCCFFKMPVNNKYWSIVDAGSVACDSSSPTCAQRWVMELRTGSCIAIRAYETGSYLTLTGQGAIQVSNVASKDATLWEF</sequence>
<dbReference type="InterPro" id="IPR008999">
    <property type="entry name" value="Actin-crosslinking"/>
</dbReference>
<keyword evidence="7" id="KW-1185">Reference proteome</keyword>
<accession>T1L3Z3</accession>
<organism evidence="6 7">
    <name type="scientific">Tetranychus urticae</name>
    <name type="common">Two-spotted spider mite</name>
    <dbReference type="NCBI Taxonomy" id="32264"/>
    <lineage>
        <taxon>Eukaryota</taxon>
        <taxon>Metazoa</taxon>
        <taxon>Ecdysozoa</taxon>
        <taxon>Arthropoda</taxon>
        <taxon>Chelicerata</taxon>
        <taxon>Arachnida</taxon>
        <taxon>Acari</taxon>
        <taxon>Acariformes</taxon>
        <taxon>Trombidiformes</taxon>
        <taxon>Prostigmata</taxon>
        <taxon>Eleutherengona</taxon>
        <taxon>Raphignathae</taxon>
        <taxon>Tetranychoidea</taxon>
        <taxon>Tetranychidae</taxon>
        <taxon>Tetranychus</taxon>
    </lineage>
</organism>
<evidence type="ECO:0000256" key="1">
    <source>
        <dbReference type="ARBA" id="ARBA00004496"/>
    </source>
</evidence>
<dbReference type="GO" id="GO:0005737">
    <property type="term" value="C:cytoplasm"/>
    <property type="evidence" value="ECO:0007669"/>
    <property type="project" value="UniProtKB-SubCell"/>
</dbReference>
<evidence type="ECO:0000256" key="3">
    <source>
        <dbReference type="ARBA" id="ARBA00023203"/>
    </source>
</evidence>
<evidence type="ECO:0000313" key="6">
    <source>
        <dbReference type="EnsemblMetazoa" id="tetur37g00220.1"/>
    </source>
</evidence>
<keyword evidence="3" id="KW-0009">Actin-binding</keyword>
<dbReference type="Gene3D" id="2.80.10.50">
    <property type="match status" value="4"/>
</dbReference>
<dbReference type="SUPFAM" id="SSF50405">
    <property type="entry name" value="Actin-crosslinking proteins"/>
    <property type="match status" value="2"/>
</dbReference>
<dbReference type="EnsemblMetazoa" id="tetur37g00220.1">
    <property type="protein sequence ID" value="tetur37g00220.1"/>
    <property type="gene ID" value="tetur37g00220"/>
</dbReference>
<protein>
    <recommendedName>
        <fullName evidence="5">Fascin-like domain-containing protein</fullName>
    </recommendedName>
</protein>
<dbReference type="EMBL" id="CAEY01001062">
    <property type="status" value="NOT_ANNOTATED_CDS"/>
    <property type="molecule type" value="Genomic_DNA"/>
</dbReference>
<dbReference type="CDD" id="cd23337">
    <property type="entry name" value="beta-trefoil_FSCN_rpt4"/>
    <property type="match status" value="1"/>
</dbReference>
<dbReference type="HOGENOM" id="CLU_030960_2_0_1"/>
<dbReference type="AlphaFoldDB" id="T1L3Z3"/>
<keyword evidence="2" id="KW-0963">Cytoplasm</keyword>
<reference evidence="6" key="2">
    <citation type="submission" date="2015-06" db="UniProtKB">
        <authorList>
            <consortium name="EnsemblMetazoa"/>
        </authorList>
    </citation>
    <scope>IDENTIFICATION</scope>
</reference>
<dbReference type="InterPro" id="IPR022768">
    <property type="entry name" value="Fascin-like_dom"/>
</dbReference>
<feature type="domain" description="Fascin-like" evidence="5">
    <location>
        <begin position="207"/>
        <end position="282"/>
    </location>
</feature>
<evidence type="ECO:0000259" key="5">
    <source>
        <dbReference type="Pfam" id="PF06268"/>
    </source>
</evidence>
<dbReference type="eggNOG" id="ENOG502QPRX">
    <property type="taxonomic scope" value="Eukaryota"/>
</dbReference>
<evidence type="ECO:0000313" key="7">
    <source>
        <dbReference type="Proteomes" id="UP000015104"/>
    </source>
</evidence>
<dbReference type="GO" id="GO:0030674">
    <property type="term" value="F:protein-macromolecule adaptor activity"/>
    <property type="evidence" value="ECO:0007669"/>
    <property type="project" value="InterPro"/>
</dbReference>
<evidence type="ECO:0000256" key="4">
    <source>
        <dbReference type="SAM" id="MobiDB-lite"/>
    </source>
</evidence>
<dbReference type="STRING" id="32264.T1L3Z3"/>
<feature type="compositionally biased region" description="Polar residues" evidence="4">
    <location>
        <begin position="44"/>
        <end position="56"/>
    </location>
</feature>
<feature type="domain" description="Fascin-like" evidence="5">
    <location>
        <begin position="145"/>
        <end position="193"/>
    </location>
</feature>
<name>T1L3Z3_TETUR</name>
<feature type="region of interest" description="Disordered" evidence="4">
    <location>
        <begin position="42"/>
        <end position="61"/>
    </location>
</feature>
<dbReference type="GO" id="GO:0051015">
    <property type="term" value="F:actin filament binding"/>
    <property type="evidence" value="ECO:0007669"/>
    <property type="project" value="InterPro"/>
</dbReference>
<reference evidence="7" key="1">
    <citation type="submission" date="2011-08" db="EMBL/GenBank/DDBJ databases">
        <authorList>
            <person name="Rombauts S."/>
        </authorList>
    </citation>
    <scope>NUCLEOTIDE SEQUENCE</scope>
    <source>
        <strain evidence="7">London</strain>
    </source>
</reference>